<evidence type="ECO:0000259" key="3">
    <source>
        <dbReference type="Pfam" id="PF21666"/>
    </source>
</evidence>
<dbReference type="PANTHER" id="PTHR33119:SF1">
    <property type="entry name" value="FE2OG DIOXYGENASE DOMAIN-CONTAINING PROTEIN"/>
    <property type="match status" value="1"/>
</dbReference>
<feature type="region of interest" description="Disordered" evidence="1">
    <location>
        <begin position="635"/>
        <end position="658"/>
    </location>
</feature>
<gene>
    <name evidence="4" type="ORF">N7494_003147</name>
</gene>
<reference evidence="4 5" key="1">
    <citation type="journal article" date="2023" name="IMA Fungus">
        <title>Comparative genomic study of the Penicillium genus elucidates a diverse pangenome and 15 lateral gene transfer events.</title>
        <authorList>
            <person name="Petersen C."/>
            <person name="Sorensen T."/>
            <person name="Nielsen M.R."/>
            <person name="Sondergaard T.E."/>
            <person name="Sorensen J.L."/>
            <person name="Fitzpatrick D.A."/>
            <person name="Frisvad J.C."/>
            <person name="Nielsen K.L."/>
        </authorList>
    </citation>
    <scope>NUCLEOTIDE SEQUENCE [LARGE SCALE GENOMIC DNA]</scope>
    <source>
        <strain evidence="4 5">IBT 35679</strain>
    </source>
</reference>
<dbReference type="AlphaFoldDB" id="A0AAD6GG53"/>
<feature type="region of interest" description="Disordered" evidence="1">
    <location>
        <begin position="443"/>
        <end position="465"/>
    </location>
</feature>
<protein>
    <submittedName>
        <fullName evidence="4">Uncharacterized protein</fullName>
    </submittedName>
</protein>
<dbReference type="InterPro" id="IPR025340">
    <property type="entry name" value="DUF4246"/>
</dbReference>
<evidence type="ECO:0000259" key="2">
    <source>
        <dbReference type="Pfam" id="PF14033"/>
    </source>
</evidence>
<dbReference type="PANTHER" id="PTHR33119">
    <property type="entry name" value="IFI3P"/>
    <property type="match status" value="1"/>
</dbReference>
<feature type="domain" description="DUF4246" evidence="2">
    <location>
        <begin position="99"/>
        <end position="643"/>
    </location>
</feature>
<feature type="domain" description="DUF4246" evidence="3">
    <location>
        <begin position="21"/>
        <end position="87"/>
    </location>
</feature>
<keyword evidence="5" id="KW-1185">Reference proteome</keyword>
<proteinExistence type="predicted"/>
<feature type="compositionally biased region" description="Polar residues" evidence="1">
    <location>
        <begin position="645"/>
        <end position="658"/>
    </location>
</feature>
<accession>A0AAD6GG53</accession>
<name>A0AAD6GG53_9EURO</name>
<evidence type="ECO:0000256" key="1">
    <source>
        <dbReference type="SAM" id="MobiDB-lite"/>
    </source>
</evidence>
<dbReference type="InterPro" id="IPR049192">
    <property type="entry name" value="DUF4246_C"/>
</dbReference>
<sequence>MMKVSPAAIELDNSGTGPLRVPGFNGVPVFYEHSKNNRFAHGIVDWRQTPQLFLRELSMLQFMLYVTEQPGWENKHEDPQTLEEWRQHAISVFDLDEPSWQWCVKELRDKASDFKRTGYVAVFDADSRVIKCQVHGDLLKELRESVSPLFSESRSVSSFPLGDSHMSDSESPVRDVVDPFMYPLIYGRTRVLTAGGKVDMERPESWRLSQSQIAPVPEKPRSFYSVGDAHDKHEEMHLEEREKKSRMDSRYIGKRNYWSTAFQFIPCEIALNKQGGAQITSYINGVHPKERRIYKAFEGLISAAIQPWNEMLILGDQGRTPIRIRTYDFQVEGSVWYPKLYYLLNNAREERTPPITEEEWPNVRARVREYLDLPEPEKRYRIWPDTGYHDILASMQPWQWNSSEELEKLIIAKYNRLYSVKGVEPGISFTYDEWKTGENTGRAIMPKWSDPKWSDPDKPETPSIPDPDHQYYSISLQDQFEGLQIIVRISAIELTPEKPLYGGDSHHNVAGILNDHIVSTAVCYFDMDNIKDAKVSFQQETLIDSDDFNISEYTAMDRLFDVPEWSCDEDNPCYPDALQTMGSIPISQNGQFLAWPNTLRSSAEPFSLADPLRPGYLRFATLWLVDPHYRICSTQNVPPQDPSRVETSQSMENTRQDDSMTFTQAIEVREQMRQERDKISKDLLKHGIRQHTYSEDHLI</sequence>
<organism evidence="4 5">
    <name type="scientific">Penicillium frequentans</name>
    <dbReference type="NCBI Taxonomy" id="3151616"/>
    <lineage>
        <taxon>Eukaryota</taxon>
        <taxon>Fungi</taxon>
        <taxon>Dikarya</taxon>
        <taxon>Ascomycota</taxon>
        <taxon>Pezizomycotina</taxon>
        <taxon>Eurotiomycetes</taxon>
        <taxon>Eurotiomycetidae</taxon>
        <taxon>Eurotiales</taxon>
        <taxon>Aspergillaceae</taxon>
        <taxon>Penicillium</taxon>
    </lineage>
</organism>
<comment type="caution">
    <text evidence="4">The sequence shown here is derived from an EMBL/GenBank/DDBJ whole genome shotgun (WGS) entry which is preliminary data.</text>
</comment>
<dbReference type="Pfam" id="PF14033">
    <property type="entry name" value="DUF4246"/>
    <property type="match status" value="1"/>
</dbReference>
<dbReference type="Pfam" id="PF21666">
    <property type="entry name" value="DUF4246_N"/>
    <property type="match status" value="1"/>
</dbReference>
<dbReference type="EMBL" id="JAQIZZ010000003">
    <property type="protein sequence ID" value="KAJ5545562.1"/>
    <property type="molecule type" value="Genomic_DNA"/>
</dbReference>
<feature type="compositionally biased region" description="Basic and acidic residues" evidence="1">
    <location>
        <begin position="449"/>
        <end position="460"/>
    </location>
</feature>
<evidence type="ECO:0000313" key="4">
    <source>
        <dbReference type="EMBL" id="KAJ5545562.1"/>
    </source>
</evidence>
<dbReference type="InterPro" id="IPR049207">
    <property type="entry name" value="DUF4246_N"/>
</dbReference>
<dbReference type="Proteomes" id="UP001220324">
    <property type="component" value="Unassembled WGS sequence"/>
</dbReference>
<evidence type="ECO:0000313" key="5">
    <source>
        <dbReference type="Proteomes" id="UP001220324"/>
    </source>
</evidence>